<accession>A0A830GG44</accession>
<comment type="caution">
    <text evidence="1">The sequence shown here is derived from an EMBL/GenBank/DDBJ whole genome shotgun (WGS) entry which is preliminary data.</text>
</comment>
<reference evidence="1" key="2">
    <citation type="submission" date="2020-09" db="EMBL/GenBank/DDBJ databases">
        <authorList>
            <person name="Sun Q."/>
            <person name="Ohkuma M."/>
        </authorList>
    </citation>
    <scope>NUCLEOTIDE SEQUENCE</scope>
    <source>
        <strain evidence="1">JCM 17820</strain>
    </source>
</reference>
<gene>
    <name evidence="1" type="ORF">GCM10009030_02660</name>
</gene>
<protein>
    <submittedName>
        <fullName evidence="1">Uncharacterized protein</fullName>
    </submittedName>
</protein>
<organism evidence="1 2">
    <name type="scientific">Haloarcula pellucida</name>
    <dbReference type="NCBI Taxonomy" id="1427151"/>
    <lineage>
        <taxon>Archaea</taxon>
        <taxon>Methanobacteriati</taxon>
        <taxon>Methanobacteriota</taxon>
        <taxon>Stenosarchaea group</taxon>
        <taxon>Halobacteria</taxon>
        <taxon>Halobacteriales</taxon>
        <taxon>Haloarculaceae</taxon>
        <taxon>Haloarcula</taxon>
    </lineage>
</organism>
<dbReference type="Proteomes" id="UP000605784">
    <property type="component" value="Unassembled WGS sequence"/>
</dbReference>
<reference evidence="1" key="1">
    <citation type="journal article" date="2014" name="Int. J. Syst. Evol. Microbiol.">
        <title>Complete genome sequence of Corynebacterium casei LMG S-19264T (=DSM 44701T), isolated from a smear-ripened cheese.</title>
        <authorList>
            <consortium name="US DOE Joint Genome Institute (JGI-PGF)"/>
            <person name="Walter F."/>
            <person name="Albersmeier A."/>
            <person name="Kalinowski J."/>
            <person name="Ruckert C."/>
        </authorList>
    </citation>
    <scope>NUCLEOTIDE SEQUENCE</scope>
    <source>
        <strain evidence="1">JCM 17820</strain>
    </source>
</reference>
<evidence type="ECO:0000313" key="2">
    <source>
        <dbReference type="Proteomes" id="UP000605784"/>
    </source>
</evidence>
<keyword evidence="2" id="KW-1185">Reference proteome</keyword>
<dbReference type="AlphaFoldDB" id="A0A830GG44"/>
<evidence type="ECO:0000313" key="1">
    <source>
        <dbReference type="EMBL" id="GGN85764.1"/>
    </source>
</evidence>
<dbReference type="RefSeq" id="WP_229783061.1">
    <property type="nucleotide sequence ID" value="NZ_BMOU01000001.1"/>
</dbReference>
<name>A0A830GG44_9EURY</name>
<dbReference type="EMBL" id="BMOU01000001">
    <property type="protein sequence ID" value="GGN85764.1"/>
    <property type="molecule type" value="Genomic_DNA"/>
</dbReference>
<sequence length="135" mass="14086">MTTTTERRNHDPIETVAELLDAIEGRPSLGVEADLDVEVDGYGLTVVGYDDVVAVDLPSLPAALSLWRRLPADTMDVAAALASVGLTVEVQTRGVPVARIGAAADPSPVARRLGLGPVELVPEGPVLAAVTRRRG</sequence>
<proteinExistence type="predicted"/>